<proteinExistence type="predicted"/>
<comment type="caution">
    <text evidence="1">The sequence shown here is derived from an EMBL/GenBank/DDBJ whole genome shotgun (WGS) entry which is preliminary data.</text>
</comment>
<keyword evidence="2" id="KW-1185">Reference proteome</keyword>
<dbReference type="EMBL" id="DUZY01000002">
    <property type="protein sequence ID" value="DAD26815.1"/>
    <property type="molecule type" value="Genomic_DNA"/>
</dbReference>
<reference evidence="1 2" key="1">
    <citation type="journal article" date="2020" name="Mol. Biol. Evol.">
        <title>Distinct Expression and Methylation Patterns for Genes with Different Fates following a Single Whole-Genome Duplication in Flowering Plants.</title>
        <authorList>
            <person name="Shi T."/>
            <person name="Rahmani R.S."/>
            <person name="Gugger P.F."/>
            <person name="Wang M."/>
            <person name="Li H."/>
            <person name="Zhang Y."/>
            <person name="Li Z."/>
            <person name="Wang Q."/>
            <person name="Van de Peer Y."/>
            <person name="Marchal K."/>
            <person name="Chen J."/>
        </authorList>
    </citation>
    <scope>NUCLEOTIDE SEQUENCE [LARGE SCALE GENOMIC DNA]</scope>
    <source>
        <tissue evidence="1">Leaf</tissue>
    </source>
</reference>
<name>A0A822Y714_NELNU</name>
<dbReference type="Proteomes" id="UP000607653">
    <property type="component" value="Unassembled WGS sequence"/>
</dbReference>
<dbReference type="AlphaFoldDB" id="A0A822Y714"/>
<gene>
    <name evidence="1" type="ORF">HUJ06_028283</name>
</gene>
<protein>
    <submittedName>
        <fullName evidence="1">Uncharacterized protein</fullName>
    </submittedName>
</protein>
<organism evidence="1 2">
    <name type="scientific">Nelumbo nucifera</name>
    <name type="common">Sacred lotus</name>
    <dbReference type="NCBI Taxonomy" id="4432"/>
    <lineage>
        <taxon>Eukaryota</taxon>
        <taxon>Viridiplantae</taxon>
        <taxon>Streptophyta</taxon>
        <taxon>Embryophyta</taxon>
        <taxon>Tracheophyta</taxon>
        <taxon>Spermatophyta</taxon>
        <taxon>Magnoliopsida</taxon>
        <taxon>Proteales</taxon>
        <taxon>Nelumbonaceae</taxon>
        <taxon>Nelumbo</taxon>
    </lineage>
</organism>
<accession>A0A822Y714</accession>
<evidence type="ECO:0000313" key="2">
    <source>
        <dbReference type="Proteomes" id="UP000607653"/>
    </source>
</evidence>
<sequence length="127" mass="13988">MEKIMIQAMDGDGSELFDCSTRGRLHAEAEAEVENLSSLWGVTSIDFSVLTSIRQRQRQRQKFLAKLSPHLRSPSPLIFTCMVSGLLLNALTDICKAKVVFEGGSGRQIGVARGVHLLFLSLPTTQQ</sequence>
<evidence type="ECO:0000313" key="1">
    <source>
        <dbReference type="EMBL" id="DAD26815.1"/>
    </source>
</evidence>